<proteinExistence type="predicted"/>
<evidence type="ECO:0000313" key="2">
    <source>
        <dbReference type="Proteomes" id="UP000092993"/>
    </source>
</evidence>
<name>A0A1C7MC87_GRIFR</name>
<protein>
    <submittedName>
        <fullName evidence="1">Uncharacterized protein</fullName>
    </submittedName>
</protein>
<reference evidence="1 2" key="1">
    <citation type="submission" date="2016-03" db="EMBL/GenBank/DDBJ databases">
        <title>Whole genome sequencing of Grifola frondosa 9006-11.</title>
        <authorList>
            <person name="Min B."/>
            <person name="Park H."/>
            <person name="Kim J.-G."/>
            <person name="Cho H."/>
            <person name="Oh Y.-L."/>
            <person name="Kong W.-S."/>
            <person name="Choi I.-G."/>
        </authorList>
    </citation>
    <scope>NUCLEOTIDE SEQUENCE [LARGE SCALE GENOMIC DNA]</scope>
    <source>
        <strain evidence="1 2">9006-11</strain>
    </source>
</reference>
<dbReference type="STRING" id="5627.A0A1C7MC87"/>
<comment type="caution">
    <text evidence="1">The sequence shown here is derived from an EMBL/GenBank/DDBJ whole genome shotgun (WGS) entry which is preliminary data.</text>
</comment>
<accession>A0A1C7MC87</accession>
<sequence length="259" mass="28415">MDVPPPPWTELPVGPISTGTPYTVIMRNEIFHLSHQQISYDAPNYFTDYFPTITHGRVCNSSSVEARTSPTMDIAVALRNLLLDAQFFGLQGLCDLLMLPNPNVDLVIVGFSNQLISLRNLVQDRLPQSVVYNNGALVSARNKLPVLVFAQDVILRIVIDKVVEAVDEEEVLPHNRTLSFEIDLPSSFTTLAYTDSTCHSYHLAAVATSSEPGGIMHIDGIRTICDTSSHGARTETCSGSGPEKMPSRKCGQPLFPAYL</sequence>
<dbReference type="AlphaFoldDB" id="A0A1C7MC87"/>
<dbReference type="Proteomes" id="UP000092993">
    <property type="component" value="Unassembled WGS sequence"/>
</dbReference>
<gene>
    <name evidence="1" type="ORF">A0H81_05115</name>
</gene>
<organism evidence="1 2">
    <name type="scientific">Grifola frondosa</name>
    <name type="common">Maitake</name>
    <name type="synonym">Polyporus frondosus</name>
    <dbReference type="NCBI Taxonomy" id="5627"/>
    <lineage>
        <taxon>Eukaryota</taxon>
        <taxon>Fungi</taxon>
        <taxon>Dikarya</taxon>
        <taxon>Basidiomycota</taxon>
        <taxon>Agaricomycotina</taxon>
        <taxon>Agaricomycetes</taxon>
        <taxon>Polyporales</taxon>
        <taxon>Grifolaceae</taxon>
        <taxon>Grifola</taxon>
    </lineage>
</organism>
<keyword evidence="2" id="KW-1185">Reference proteome</keyword>
<dbReference type="OrthoDB" id="2370221at2759"/>
<dbReference type="EMBL" id="LUGG01000005">
    <property type="protein sequence ID" value="OBZ74468.1"/>
    <property type="molecule type" value="Genomic_DNA"/>
</dbReference>
<evidence type="ECO:0000313" key="1">
    <source>
        <dbReference type="EMBL" id="OBZ74468.1"/>
    </source>
</evidence>